<dbReference type="Gene3D" id="3.40.50.2000">
    <property type="entry name" value="Glycogen Phosphorylase B"/>
    <property type="match status" value="1"/>
</dbReference>
<evidence type="ECO:0000256" key="1">
    <source>
        <dbReference type="ARBA" id="ARBA00022676"/>
    </source>
</evidence>
<accession>A0A8H4RA35</accession>
<dbReference type="GO" id="GO:0016757">
    <property type="term" value="F:glycosyltransferase activity"/>
    <property type="evidence" value="ECO:0007669"/>
    <property type="project" value="UniProtKB-KW"/>
</dbReference>
<evidence type="ECO:0000259" key="2">
    <source>
        <dbReference type="Pfam" id="PF00534"/>
    </source>
</evidence>
<feature type="domain" description="Glycosyl transferase family 1" evidence="2">
    <location>
        <begin position="261"/>
        <end position="374"/>
    </location>
</feature>
<keyword evidence="1" id="KW-0328">Glycosyltransferase</keyword>
<dbReference type="SUPFAM" id="SSF53756">
    <property type="entry name" value="UDP-Glycosyltransferase/glycogen phosphorylase"/>
    <property type="match status" value="1"/>
</dbReference>
<evidence type="ECO:0000313" key="3">
    <source>
        <dbReference type="EMBL" id="KAF4625015.1"/>
    </source>
</evidence>
<dbReference type="Proteomes" id="UP000566819">
    <property type="component" value="Unassembled WGS sequence"/>
</dbReference>
<protein>
    <recommendedName>
        <fullName evidence="2">Glycosyl transferase family 1 domain-containing protein</fullName>
    </recommendedName>
</protein>
<name>A0A8H4RA35_9HELO</name>
<keyword evidence="4" id="KW-1185">Reference proteome</keyword>
<dbReference type="AlphaFoldDB" id="A0A8H4RA35"/>
<keyword evidence="1" id="KW-0808">Transferase</keyword>
<sequence length="444" mass="49888">MPHSSLDYGATRGTRIASTTDTTMQPQMLPGIIILNEKYFPESDVSPAKVGATSIAFSVMNLLGGEGLFAGMILYRREEGIFHPRIELQTKSSIVCGILSFNFDMARSKIRDAISAAAKMLTVKTYGSARLVILYHQTDTMLVYNPEWFPSCVTHHGPFHDDFVKHFSIEKAATAFGSPEKAQHLKKHQRIGLYRLRQSRNMFVLQHSLLQRRYLLSKNIDAHKIHKMVPPININTGSHQQLSSSHPEIKTFMRAKPSLLLFTAVARLDFFKNVELLVDAGVELLRRHLPVRVLIAGGEEIEGSRRSAILGCVPAAFKAEFKVVPKLSKDSLYALFDQVRDDGIFVCPSRYETLGITPLEAAMNGVTTIIIDSRNVEASHYFPRENRFEGSVVGLASLVEKFHKEGMQGRGVELQGKIRKQISDEKFRNSFLDAWRSFSKAARH</sequence>
<proteinExistence type="predicted"/>
<dbReference type="OrthoDB" id="4633155at2759"/>
<gene>
    <name evidence="3" type="ORF">G7Y89_g13156</name>
</gene>
<reference evidence="3 4" key="1">
    <citation type="submission" date="2020-03" db="EMBL/GenBank/DDBJ databases">
        <title>Draft Genome Sequence of Cudoniella acicularis.</title>
        <authorList>
            <person name="Buettner E."/>
            <person name="Kellner H."/>
        </authorList>
    </citation>
    <scope>NUCLEOTIDE SEQUENCE [LARGE SCALE GENOMIC DNA]</scope>
    <source>
        <strain evidence="3 4">DSM 108380</strain>
    </source>
</reference>
<dbReference type="EMBL" id="JAAMPI010001488">
    <property type="protein sequence ID" value="KAF4625015.1"/>
    <property type="molecule type" value="Genomic_DNA"/>
</dbReference>
<dbReference type="Pfam" id="PF00534">
    <property type="entry name" value="Glycos_transf_1"/>
    <property type="match status" value="1"/>
</dbReference>
<organism evidence="3 4">
    <name type="scientific">Cudoniella acicularis</name>
    <dbReference type="NCBI Taxonomy" id="354080"/>
    <lineage>
        <taxon>Eukaryota</taxon>
        <taxon>Fungi</taxon>
        <taxon>Dikarya</taxon>
        <taxon>Ascomycota</taxon>
        <taxon>Pezizomycotina</taxon>
        <taxon>Leotiomycetes</taxon>
        <taxon>Helotiales</taxon>
        <taxon>Tricladiaceae</taxon>
        <taxon>Cudoniella</taxon>
    </lineage>
</organism>
<comment type="caution">
    <text evidence="3">The sequence shown here is derived from an EMBL/GenBank/DDBJ whole genome shotgun (WGS) entry which is preliminary data.</text>
</comment>
<dbReference type="InterPro" id="IPR001296">
    <property type="entry name" value="Glyco_trans_1"/>
</dbReference>
<evidence type="ECO:0000313" key="4">
    <source>
        <dbReference type="Proteomes" id="UP000566819"/>
    </source>
</evidence>